<accession>A0AAE9Z5X6</accession>
<keyword evidence="1" id="KW-0472">Membrane</keyword>
<evidence type="ECO:0000313" key="2">
    <source>
        <dbReference type="EMBL" id="WDE06664.1"/>
    </source>
</evidence>
<name>A0AAE9Z5X6_9GAMM</name>
<reference evidence="2 3" key="1">
    <citation type="journal article" date="2015" name="Genome Announc.">
        <title>Draft Genome Sequences of Marine Isolates of Thalassomonas viridans and Thalassomonas actiniarum.</title>
        <authorList>
            <person name="Olonade I."/>
            <person name="van Zyl L.J."/>
            <person name="Trindade M."/>
        </authorList>
    </citation>
    <scope>NUCLEOTIDE SEQUENCE [LARGE SCALE GENOMIC DNA]</scope>
    <source>
        <strain evidence="2 3">XOM25</strain>
    </source>
</reference>
<organism evidence="2 3">
    <name type="scientific">Thalassomonas viridans</name>
    <dbReference type="NCBI Taxonomy" id="137584"/>
    <lineage>
        <taxon>Bacteria</taxon>
        <taxon>Pseudomonadati</taxon>
        <taxon>Pseudomonadota</taxon>
        <taxon>Gammaproteobacteria</taxon>
        <taxon>Alteromonadales</taxon>
        <taxon>Colwelliaceae</taxon>
        <taxon>Thalassomonas</taxon>
    </lineage>
</organism>
<evidence type="ECO:0000313" key="3">
    <source>
        <dbReference type="Proteomes" id="UP000032352"/>
    </source>
</evidence>
<keyword evidence="1" id="KW-1133">Transmembrane helix</keyword>
<reference evidence="2 3" key="2">
    <citation type="journal article" date="2022" name="Mar. Drugs">
        <title>Bioassay-Guided Fractionation Leads to the Detection of Cholic Acid Generated by the Rare Thalassomonas sp.</title>
        <authorList>
            <person name="Pheiffer F."/>
            <person name="Schneider Y.K."/>
            <person name="Hansen E.H."/>
            <person name="Andersen J.H."/>
            <person name="Isaksson J."/>
            <person name="Busche T."/>
            <person name="R C."/>
            <person name="Kalinowski J."/>
            <person name="Zyl L.V."/>
            <person name="Trindade M."/>
        </authorList>
    </citation>
    <scope>NUCLEOTIDE SEQUENCE [LARGE SCALE GENOMIC DNA]</scope>
    <source>
        <strain evidence="2 3">XOM25</strain>
    </source>
</reference>
<keyword evidence="1" id="KW-0812">Transmembrane</keyword>
<proteinExistence type="predicted"/>
<gene>
    <name evidence="2" type="ORF">SG34_007085</name>
</gene>
<dbReference type="RefSeq" id="WP_044837243.1">
    <property type="nucleotide sequence ID" value="NZ_CP059733.1"/>
</dbReference>
<protein>
    <submittedName>
        <fullName evidence="2">Uncharacterized protein</fullName>
    </submittedName>
</protein>
<keyword evidence="3" id="KW-1185">Reference proteome</keyword>
<dbReference type="AlphaFoldDB" id="A0AAE9Z5X6"/>
<dbReference type="Proteomes" id="UP000032352">
    <property type="component" value="Chromosome"/>
</dbReference>
<sequence length="73" mass="8432">MREYKSSDAFFFAVVLVIMLFTSPGGGLLLVIGWLIYEGFRLRKIEIFEAERIEQERKSAENLAAFKKSQNLD</sequence>
<dbReference type="KEGG" id="tvd:SG34_007085"/>
<evidence type="ECO:0000256" key="1">
    <source>
        <dbReference type="SAM" id="Phobius"/>
    </source>
</evidence>
<dbReference type="EMBL" id="CP059733">
    <property type="protein sequence ID" value="WDE06664.1"/>
    <property type="molecule type" value="Genomic_DNA"/>
</dbReference>
<feature type="transmembrane region" description="Helical" evidence="1">
    <location>
        <begin position="12"/>
        <end position="37"/>
    </location>
</feature>